<feature type="region of interest" description="Disordered" evidence="1">
    <location>
        <begin position="239"/>
        <end position="264"/>
    </location>
</feature>
<dbReference type="InterPro" id="IPR014717">
    <property type="entry name" value="Transl_elong_EF1B/ribsomal_bS6"/>
</dbReference>
<accession>A0A2T1M3E2</accession>
<evidence type="ECO:0000313" key="3">
    <source>
        <dbReference type="EMBL" id="PSF39363.1"/>
    </source>
</evidence>
<dbReference type="Gene3D" id="3.30.70.60">
    <property type="match status" value="1"/>
</dbReference>
<proteinExistence type="predicted"/>
<keyword evidence="2" id="KW-0812">Transmembrane</keyword>
<reference evidence="3 4" key="2">
    <citation type="submission" date="2018-03" db="EMBL/GenBank/DDBJ databases">
        <authorList>
            <person name="Keele B.F."/>
        </authorList>
    </citation>
    <scope>NUCLEOTIDE SEQUENCE [LARGE SCALE GENOMIC DNA]</scope>
    <source>
        <strain evidence="3 4">CCALA 016</strain>
    </source>
</reference>
<keyword evidence="2" id="KW-0472">Membrane</keyword>
<dbReference type="Proteomes" id="UP000239001">
    <property type="component" value="Unassembled WGS sequence"/>
</dbReference>
<dbReference type="EMBL" id="PXOH01000001">
    <property type="protein sequence ID" value="PSF39363.1"/>
    <property type="molecule type" value="Genomic_DNA"/>
</dbReference>
<feature type="compositionally biased region" description="Low complexity" evidence="1">
    <location>
        <begin position="254"/>
        <end position="264"/>
    </location>
</feature>
<sequence>MTYTEEYLPQEDQDLEGSDYPTAFGITFTPKVSGIALALGGLLGSAALASNWVLPLNESYQKLKADEQAKQEQIEQQKSGKLDERYQTLELQLKQKEALKLQVLALFANEASLDTILLDINQLFKNRNVELTSFEPEADGTKIIEDGSLGTAVDKKLKRQSYNVNITGAFEPTQSVIRDLERLQPLILIKDLKTTLEGNQKTDAFLLVDTATKTSKIIPKANQKVTTTMRLDVIMPLTPEELAKLAPPPPPPDQQGQQPPAEQK</sequence>
<protein>
    <submittedName>
        <fullName evidence="3">Pilus assembly protein</fullName>
    </submittedName>
</protein>
<organism evidence="3 4">
    <name type="scientific">Aphanothece hegewaldii CCALA 016</name>
    <dbReference type="NCBI Taxonomy" id="2107694"/>
    <lineage>
        <taxon>Bacteria</taxon>
        <taxon>Bacillati</taxon>
        <taxon>Cyanobacteriota</taxon>
        <taxon>Cyanophyceae</taxon>
        <taxon>Oscillatoriophycideae</taxon>
        <taxon>Chroococcales</taxon>
        <taxon>Aphanothecaceae</taxon>
        <taxon>Aphanothece</taxon>
    </lineage>
</organism>
<name>A0A2T1M3E2_9CHRO</name>
<dbReference type="AlphaFoldDB" id="A0A2T1M3E2"/>
<reference evidence="3 4" key="1">
    <citation type="submission" date="2018-03" db="EMBL/GenBank/DDBJ databases">
        <title>The ancient ancestry and fast evolution of plastids.</title>
        <authorList>
            <person name="Moore K.R."/>
            <person name="Magnabosco C."/>
            <person name="Momper L."/>
            <person name="Gold D.A."/>
            <person name="Bosak T."/>
            <person name="Fournier G.P."/>
        </authorList>
    </citation>
    <scope>NUCLEOTIDE SEQUENCE [LARGE SCALE GENOMIC DNA]</scope>
    <source>
        <strain evidence="3 4">CCALA 016</strain>
    </source>
</reference>
<keyword evidence="2" id="KW-1133">Transmembrane helix</keyword>
<keyword evidence="4" id="KW-1185">Reference proteome</keyword>
<evidence type="ECO:0000256" key="1">
    <source>
        <dbReference type="SAM" id="MobiDB-lite"/>
    </source>
</evidence>
<gene>
    <name evidence="3" type="ORF">C7H19_00820</name>
</gene>
<evidence type="ECO:0000313" key="4">
    <source>
        <dbReference type="Proteomes" id="UP000239001"/>
    </source>
</evidence>
<dbReference type="OrthoDB" id="483469at2"/>
<dbReference type="RefSeq" id="WP_106454985.1">
    <property type="nucleotide sequence ID" value="NZ_PXOH01000001.1"/>
</dbReference>
<evidence type="ECO:0000256" key="2">
    <source>
        <dbReference type="SAM" id="Phobius"/>
    </source>
</evidence>
<feature type="transmembrane region" description="Helical" evidence="2">
    <location>
        <begin position="34"/>
        <end position="54"/>
    </location>
</feature>
<comment type="caution">
    <text evidence="3">The sequence shown here is derived from an EMBL/GenBank/DDBJ whole genome shotgun (WGS) entry which is preliminary data.</text>
</comment>